<gene>
    <name evidence="1" type="ORF">ASTO00021_LOCUS13077</name>
</gene>
<protein>
    <submittedName>
        <fullName evidence="1">Uncharacterized protein</fullName>
    </submittedName>
</protein>
<dbReference type="AlphaFoldDB" id="A0A7S3PL67"/>
<sequence>MTSSAVFVGTRFKRKQCKSIGTCKTVKEFEKLMSEIQPSLQSIDWNKQNVPTINDYNTFICGTWSAAILGTLNADSIGHSKDSIPSSVYAMFLERRSKFFIREAERLIDLMLTDVNKGESKPLVSASSMKEAGIARKNSLMKKVFVHESKKVFIDNQKKDGGDVELYVITGNISGTRFHEYGGIVFEMFYRVDLSLFG</sequence>
<accession>A0A7S3PL67</accession>
<proteinExistence type="predicted"/>
<dbReference type="EMBL" id="HBIN01017158">
    <property type="protein sequence ID" value="CAE0442967.1"/>
    <property type="molecule type" value="Transcribed_RNA"/>
</dbReference>
<reference evidence="1" key="1">
    <citation type="submission" date="2021-01" db="EMBL/GenBank/DDBJ databases">
        <authorList>
            <person name="Corre E."/>
            <person name="Pelletier E."/>
            <person name="Niang G."/>
            <person name="Scheremetjew M."/>
            <person name="Finn R."/>
            <person name="Kale V."/>
            <person name="Holt S."/>
            <person name="Cochrane G."/>
            <person name="Meng A."/>
            <person name="Brown T."/>
            <person name="Cohen L."/>
        </authorList>
    </citation>
    <scope>NUCLEOTIDE SEQUENCE</scope>
    <source>
        <strain evidence="1">GSBS06</strain>
    </source>
</reference>
<organism evidence="1">
    <name type="scientific">Aplanochytrium stocchinoi</name>
    <dbReference type="NCBI Taxonomy" id="215587"/>
    <lineage>
        <taxon>Eukaryota</taxon>
        <taxon>Sar</taxon>
        <taxon>Stramenopiles</taxon>
        <taxon>Bigyra</taxon>
        <taxon>Labyrinthulomycetes</taxon>
        <taxon>Thraustochytrida</taxon>
        <taxon>Thraustochytriidae</taxon>
        <taxon>Aplanochytrium</taxon>
    </lineage>
</organism>
<name>A0A7S3PL67_9STRA</name>
<evidence type="ECO:0000313" key="1">
    <source>
        <dbReference type="EMBL" id="CAE0442967.1"/>
    </source>
</evidence>